<dbReference type="GO" id="GO:0016491">
    <property type="term" value="F:oxidoreductase activity"/>
    <property type="evidence" value="ECO:0007669"/>
    <property type="project" value="UniProtKB-KW"/>
</dbReference>
<dbReference type="InterPro" id="IPR051122">
    <property type="entry name" value="SDR_DHRS6-like"/>
</dbReference>
<dbReference type="InterPro" id="IPR020904">
    <property type="entry name" value="Sc_DH/Rdtase_CS"/>
</dbReference>
<comment type="caution">
    <text evidence="3">The sequence shown here is derived from an EMBL/GenBank/DDBJ whole genome shotgun (WGS) entry which is preliminary data.</text>
</comment>
<dbReference type="Gene3D" id="3.40.50.720">
    <property type="entry name" value="NAD(P)-binding Rossmann-like Domain"/>
    <property type="match status" value="1"/>
</dbReference>
<dbReference type="PRINTS" id="PR00081">
    <property type="entry name" value="GDHRDH"/>
</dbReference>
<keyword evidence="2 3" id="KW-0560">Oxidoreductase</keyword>
<dbReference type="PANTHER" id="PTHR43477:SF1">
    <property type="entry name" value="DIHYDROANTICAPSIN 7-DEHYDROGENASE"/>
    <property type="match status" value="1"/>
</dbReference>
<dbReference type="RefSeq" id="WP_290262892.1">
    <property type="nucleotide sequence ID" value="NZ_JAUFQG010000004.1"/>
</dbReference>
<organism evidence="3 4">
    <name type="scientific">Simiduia curdlanivorans</name>
    <dbReference type="NCBI Taxonomy" id="1492769"/>
    <lineage>
        <taxon>Bacteria</taxon>
        <taxon>Pseudomonadati</taxon>
        <taxon>Pseudomonadota</taxon>
        <taxon>Gammaproteobacteria</taxon>
        <taxon>Cellvibrionales</taxon>
        <taxon>Cellvibrionaceae</taxon>
        <taxon>Simiduia</taxon>
    </lineage>
</organism>
<accession>A0ABV8V7Z3</accession>
<evidence type="ECO:0000256" key="2">
    <source>
        <dbReference type="ARBA" id="ARBA00023002"/>
    </source>
</evidence>
<dbReference type="EC" id="1.1.1.-" evidence="3"/>
<dbReference type="Proteomes" id="UP001595840">
    <property type="component" value="Unassembled WGS sequence"/>
</dbReference>
<dbReference type="Pfam" id="PF00106">
    <property type="entry name" value="adh_short"/>
    <property type="match status" value="1"/>
</dbReference>
<dbReference type="InterPro" id="IPR036291">
    <property type="entry name" value="NAD(P)-bd_dom_sf"/>
</dbReference>
<evidence type="ECO:0000256" key="1">
    <source>
        <dbReference type="ARBA" id="ARBA00006484"/>
    </source>
</evidence>
<evidence type="ECO:0000313" key="3">
    <source>
        <dbReference type="EMBL" id="MFC4364027.1"/>
    </source>
</evidence>
<dbReference type="SUPFAM" id="SSF51735">
    <property type="entry name" value="NAD(P)-binding Rossmann-fold domains"/>
    <property type="match status" value="1"/>
</dbReference>
<name>A0ABV8V7Z3_9GAMM</name>
<protein>
    <submittedName>
        <fullName evidence="3">SDR family NAD(P)-dependent oxidoreductase</fullName>
        <ecNumber evidence="3">1.1.1.-</ecNumber>
    </submittedName>
</protein>
<evidence type="ECO:0000313" key="4">
    <source>
        <dbReference type="Proteomes" id="UP001595840"/>
    </source>
</evidence>
<dbReference type="EMBL" id="JBHSCX010000021">
    <property type="protein sequence ID" value="MFC4364027.1"/>
    <property type="molecule type" value="Genomic_DNA"/>
</dbReference>
<dbReference type="PANTHER" id="PTHR43477">
    <property type="entry name" value="DIHYDROANTICAPSIN 7-DEHYDROGENASE"/>
    <property type="match status" value="1"/>
</dbReference>
<dbReference type="InterPro" id="IPR002347">
    <property type="entry name" value="SDR_fam"/>
</dbReference>
<dbReference type="CDD" id="cd05233">
    <property type="entry name" value="SDR_c"/>
    <property type="match status" value="1"/>
</dbReference>
<sequence>MSAKMLIITGGSRGIGSATIERFQADGFSVVNLSRTPTALTGVTQINVDMSDIGWANQGAAKLHDAVLTRMPSGQGRIVVVHNAGLLEKDSVGTVTAESFANVMQVNVIAPAQLNQILLPIMVPGSAIVYVGSTLSEKAVANSCSYVTSKHAMVGLMRATCQDLIGTGIHTNCVCPGFTDTEMLRAHVGGDQGILDSIASGVTFNRLIQPKEMAEAIYVAATQPVFNGAVMHANLGQIER</sequence>
<gene>
    <name evidence="3" type="ORF">ACFOX3_17040</name>
</gene>
<keyword evidence="4" id="KW-1185">Reference proteome</keyword>
<dbReference type="PROSITE" id="PS00061">
    <property type="entry name" value="ADH_SHORT"/>
    <property type="match status" value="1"/>
</dbReference>
<comment type="similarity">
    <text evidence="1">Belongs to the short-chain dehydrogenases/reductases (SDR) family.</text>
</comment>
<proteinExistence type="inferred from homology"/>
<reference evidence="4" key="1">
    <citation type="journal article" date="2019" name="Int. J. Syst. Evol. Microbiol.">
        <title>The Global Catalogue of Microorganisms (GCM) 10K type strain sequencing project: providing services to taxonomists for standard genome sequencing and annotation.</title>
        <authorList>
            <consortium name="The Broad Institute Genomics Platform"/>
            <consortium name="The Broad Institute Genome Sequencing Center for Infectious Disease"/>
            <person name="Wu L."/>
            <person name="Ma J."/>
        </authorList>
    </citation>
    <scope>NUCLEOTIDE SEQUENCE [LARGE SCALE GENOMIC DNA]</scope>
    <source>
        <strain evidence="4">CECT 8570</strain>
    </source>
</reference>